<sequence>MGRKKKTQPAVLVGKKEIEERLLRMMFGYTDKLNKSQGFDIRGYEGISPILVAHICDRDGPCCDLVLLYARMGLHRYNLVQGKHLQLSSVKMYNRSVSRSYFITLEAKDPASDPVTLQTFQAKVNEVNTKDRSTDGPATDGPATLKTTNGFLLTCTVARRLGDTSISIPAIDLQRNHCNGKHLSYFMPELPPKNPFEDDSKRFHVLKESELQDNDDWVRLYVELAVAKPYTREEQGLDNLKILKVAMDSERYLSEGLGANDATFYIRYEDSCEARVGKDVDRVAVVRRMLDEHSQVLRLVGRHQSITPSSNAMEAGSSSAQD</sequence>
<evidence type="ECO:0000313" key="2">
    <source>
        <dbReference type="Proteomes" id="UP000836841"/>
    </source>
</evidence>
<name>A0AAU9TDY8_THLAR</name>
<protein>
    <submittedName>
        <fullName evidence="1">Uncharacterized protein</fullName>
    </submittedName>
</protein>
<keyword evidence="2" id="KW-1185">Reference proteome</keyword>
<dbReference type="EMBL" id="OU466863">
    <property type="protein sequence ID" value="CAH2080257.1"/>
    <property type="molecule type" value="Genomic_DNA"/>
</dbReference>
<dbReference type="Pfam" id="PF04776">
    <property type="entry name" value="protein_MS5"/>
    <property type="match status" value="1"/>
</dbReference>
<reference evidence="1 2" key="1">
    <citation type="submission" date="2022-03" db="EMBL/GenBank/DDBJ databases">
        <authorList>
            <person name="Nunn A."/>
            <person name="Chopra R."/>
            <person name="Nunn A."/>
            <person name="Contreras Garrido A."/>
        </authorList>
    </citation>
    <scope>NUCLEOTIDE SEQUENCE [LARGE SCALE GENOMIC DNA]</scope>
</reference>
<dbReference type="Proteomes" id="UP000836841">
    <property type="component" value="Chromosome 7"/>
</dbReference>
<gene>
    <name evidence="1" type="ORF">TAV2_LOCUS25023</name>
</gene>
<proteinExistence type="predicted"/>
<dbReference type="PANTHER" id="PTHR31260:SF39">
    <property type="entry name" value="BNAA09G28770D PROTEIN"/>
    <property type="match status" value="1"/>
</dbReference>
<evidence type="ECO:0000313" key="1">
    <source>
        <dbReference type="EMBL" id="CAH2080257.1"/>
    </source>
</evidence>
<dbReference type="AlphaFoldDB" id="A0AAU9TDY8"/>
<organism evidence="1 2">
    <name type="scientific">Thlaspi arvense</name>
    <name type="common">Field penny-cress</name>
    <dbReference type="NCBI Taxonomy" id="13288"/>
    <lineage>
        <taxon>Eukaryota</taxon>
        <taxon>Viridiplantae</taxon>
        <taxon>Streptophyta</taxon>
        <taxon>Embryophyta</taxon>
        <taxon>Tracheophyta</taxon>
        <taxon>Spermatophyta</taxon>
        <taxon>Magnoliopsida</taxon>
        <taxon>eudicotyledons</taxon>
        <taxon>Gunneridae</taxon>
        <taxon>Pentapetalae</taxon>
        <taxon>rosids</taxon>
        <taxon>malvids</taxon>
        <taxon>Brassicales</taxon>
        <taxon>Brassicaceae</taxon>
        <taxon>Thlaspideae</taxon>
        <taxon>Thlaspi</taxon>
    </lineage>
</organism>
<dbReference type="InterPro" id="IPR006462">
    <property type="entry name" value="MS5"/>
</dbReference>
<accession>A0AAU9TDY8</accession>
<dbReference type="PANTHER" id="PTHR31260">
    <property type="entry name" value="CYSTATIN/MONELLIN SUPERFAMILY PROTEIN"/>
    <property type="match status" value="1"/>
</dbReference>